<dbReference type="PANTHER" id="PTHR42870">
    <property type="entry name" value="ACETYL-COA C-ACETYLTRANSFERASE"/>
    <property type="match status" value="1"/>
</dbReference>
<dbReference type="PANTHER" id="PTHR42870:SF1">
    <property type="entry name" value="NON-SPECIFIC LIPID-TRANSFER PROTEIN-LIKE 2"/>
    <property type="match status" value="1"/>
</dbReference>
<name>A0A853G2Y2_9BURK</name>
<proteinExistence type="predicted"/>
<sequence length="378" mass="39740">MNMRSKAIITGIGATEFGALSNENSYTLGARALSAALDDAGMAKSDIDALIVMRIPEYLRFAQLFGIEPGIAMPLPGQGRMSGLAVRLASSLIASGEAANVAIVYGNDGKSAGAKYGGSGDRYAGNDGAVWFPYGMTSPGAVHAMMFSMHAHQYGTTPDALAAIATTFRRHALLNPAAVMRKPITRSDYEQSPFIAEPLRLFDYCLINDGGVAVILSSAHAARDQKNPPVYVRACASALAPGDSGFPPSDYWRAPMQTVAASVYQTAALGPDDMGALMIYDNFSPTVLFTLEGFGYCGHGESGPFVMQGTLALDGGRFPANTNGGHLSESYMQGWGLIAESVRQVRGTAGARQIGGPRNVHYMCAAPLSSSIIFSDSP</sequence>
<reference evidence="2 3" key="1">
    <citation type="submission" date="2020-07" db="EMBL/GenBank/DDBJ databases">
        <title>Taxonomic revisions and descriptions of new bacterial species based on genomic comparisons in the high-G+C-content subgroup of the family Alcaligenaceae.</title>
        <authorList>
            <person name="Szabo A."/>
            <person name="Felfoldi T."/>
        </authorList>
    </citation>
    <scope>NUCLEOTIDE SEQUENCE [LARGE SCALE GENOMIC DNA]</scope>
    <source>
        <strain evidence="2 3">LMG 24012</strain>
    </source>
</reference>
<organism evidence="2 3">
    <name type="scientific">Parapusillimonas granuli</name>
    <dbReference type="NCBI Taxonomy" id="380911"/>
    <lineage>
        <taxon>Bacteria</taxon>
        <taxon>Pseudomonadati</taxon>
        <taxon>Pseudomonadota</taxon>
        <taxon>Betaproteobacteria</taxon>
        <taxon>Burkholderiales</taxon>
        <taxon>Alcaligenaceae</taxon>
        <taxon>Parapusillimonas</taxon>
    </lineage>
</organism>
<dbReference type="Gene3D" id="3.40.47.10">
    <property type="match status" value="1"/>
</dbReference>
<comment type="caution">
    <text evidence="2">The sequence shown here is derived from an EMBL/GenBank/DDBJ whole genome shotgun (WGS) entry which is preliminary data.</text>
</comment>
<dbReference type="PIRSF" id="PIRSF000429">
    <property type="entry name" value="Ac-CoA_Ac_transf"/>
    <property type="match status" value="1"/>
</dbReference>
<evidence type="ECO:0000313" key="2">
    <source>
        <dbReference type="EMBL" id="NYT48856.1"/>
    </source>
</evidence>
<accession>A0A853G2Y2</accession>
<dbReference type="Pfam" id="PF22691">
    <property type="entry name" value="Thiolase_C_1"/>
    <property type="match status" value="1"/>
</dbReference>
<feature type="domain" description="Thiolase C-terminal" evidence="1">
    <location>
        <begin position="254"/>
        <end position="357"/>
    </location>
</feature>
<dbReference type="SUPFAM" id="SSF53901">
    <property type="entry name" value="Thiolase-like"/>
    <property type="match status" value="2"/>
</dbReference>
<dbReference type="InterPro" id="IPR002155">
    <property type="entry name" value="Thiolase"/>
</dbReference>
<dbReference type="GO" id="GO:0003988">
    <property type="term" value="F:acetyl-CoA C-acyltransferase activity"/>
    <property type="evidence" value="ECO:0007669"/>
    <property type="project" value="UniProtKB-ARBA"/>
</dbReference>
<dbReference type="AlphaFoldDB" id="A0A853G2Y2"/>
<dbReference type="InterPro" id="IPR016039">
    <property type="entry name" value="Thiolase-like"/>
</dbReference>
<keyword evidence="3" id="KW-1185">Reference proteome</keyword>
<evidence type="ECO:0000259" key="1">
    <source>
        <dbReference type="Pfam" id="PF22691"/>
    </source>
</evidence>
<dbReference type="EMBL" id="JACCEM010000003">
    <property type="protein sequence ID" value="NYT48856.1"/>
    <property type="molecule type" value="Genomic_DNA"/>
</dbReference>
<dbReference type="InterPro" id="IPR055140">
    <property type="entry name" value="Thiolase_C_2"/>
</dbReference>
<protein>
    <submittedName>
        <fullName evidence="2">Thiolase family protein</fullName>
    </submittedName>
</protein>
<dbReference type="CDD" id="cd00829">
    <property type="entry name" value="SCP-x_thiolase"/>
    <property type="match status" value="1"/>
</dbReference>
<gene>
    <name evidence="2" type="ORF">H0A72_05985</name>
</gene>
<evidence type="ECO:0000313" key="3">
    <source>
        <dbReference type="Proteomes" id="UP000559809"/>
    </source>
</evidence>
<dbReference type="Proteomes" id="UP000559809">
    <property type="component" value="Unassembled WGS sequence"/>
</dbReference>